<dbReference type="GO" id="GO:0005509">
    <property type="term" value="F:calcium ion binding"/>
    <property type="evidence" value="ECO:0007669"/>
    <property type="project" value="InterPro"/>
</dbReference>
<dbReference type="InterPro" id="IPR006212">
    <property type="entry name" value="Furin_repeat"/>
</dbReference>
<feature type="disulfide bond" evidence="8">
    <location>
        <begin position="1033"/>
        <end position="1042"/>
    </location>
</feature>
<feature type="domain" description="EGF-like" evidence="10">
    <location>
        <begin position="1085"/>
        <end position="1121"/>
    </location>
</feature>
<feature type="domain" description="EGF-like" evidence="10">
    <location>
        <begin position="690"/>
        <end position="727"/>
    </location>
</feature>
<feature type="disulfide bond" evidence="8">
    <location>
        <begin position="835"/>
        <end position="844"/>
    </location>
</feature>
<evidence type="ECO:0000256" key="6">
    <source>
        <dbReference type="ARBA" id="ARBA00023157"/>
    </source>
</evidence>
<keyword evidence="9" id="KW-0472">Membrane</keyword>
<comment type="caution">
    <text evidence="8">Lacks conserved residue(s) required for the propagation of feature annotation.</text>
</comment>
<dbReference type="Pfam" id="PF13385">
    <property type="entry name" value="Laminin_G_3"/>
    <property type="match status" value="1"/>
</dbReference>
<dbReference type="PROSITE" id="PS01186">
    <property type="entry name" value="EGF_2"/>
    <property type="match status" value="8"/>
</dbReference>
<evidence type="ECO:0000256" key="9">
    <source>
        <dbReference type="SAM" id="Phobius"/>
    </source>
</evidence>
<dbReference type="SMART" id="SM00181">
    <property type="entry name" value="EGF"/>
    <property type="match status" value="20"/>
</dbReference>
<evidence type="ECO:0000256" key="5">
    <source>
        <dbReference type="ARBA" id="ARBA00022737"/>
    </source>
</evidence>
<feature type="domain" description="EGF-like" evidence="10">
    <location>
        <begin position="809"/>
        <end position="845"/>
    </location>
</feature>
<dbReference type="SMART" id="SM01411">
    <property type="entry name" value="Ephrin_rec_like"/>
    <property type="match status" value="16"/>
</dbReference>
<dbReference type="PROSITE" id="PS50948">
    <property type="entry name" value="PAN"/>
    <property type="match status" value="1"/>
</dbReference>
<dbReference type="FunFam" id="2.10.25.10:FF:000173">
    <property type="entry name" value="Neurogenic locus notch protein 2"/>
    <property type="match status" value="1"/>
</dbReference>
<dbReference type="Pfam" id="PF12661">
    <property type="entry name" value="hEGF"/>
    <property type="match status" value="5"/>
</dbReference>
<dbReference type="FunFam" id="2.10.25.10:FF:000080">
    <property type="entry name" value="Neurogenic locus notch 1"/>
    <property type="match status" value="1"/>
</dbReference>
<name>A0A210R204_MIZYE</name>
<dbReference type="FunFam" id="2.10.25.10:FF:000143">
    <property type="entry name" value="Protein crumbs 1"/>
    <property type="match status" value="2"/>
</dbReference>
<dbReference type="SUPFAM" id="SSF49899">
    <property type="entry name" value="Concanavalin A-like lectins/glucanases"/>
    <property type="match status" value="1"/>
</dbReference>
<dbReference type="SMART" id="SM00179">
    <property type="entry name" value="EGF_CA"/>
    <property type="match status" value="12"/>
</dbReference>
<keyword evidence="14" id="KW-1185">Reference proteome</keyword>
<dbReference type="Gene3D" id="2.10.50.10">
    <property type="entry name" value="Tumor Necrosis Factor Receptor, subunit A, domain 2"/>
    <property type="match status" value="13"/>
</dbReference>
<dbReference type="SUPFAM" id="SSF57196">
    <property type="entry name" value="EGF/Laminin"/>
    <property type="match status" value="9"/>
</dbReference>
<dbReference type="GO" id="GO:0045197">
    <property type="term" value="P:establishment or maintenance of epithelial cell apical/basal polarity"/>
    <property type="evidence" value="ECO:0007669"/>
    <property type="project" value="TreeGrafter"/>
</dbReference>
<dbReference type="GO" id="GO:0007157">
    <property type="term" value="P:heterophilic cell-cell adhesion via plasma membrane cell adhesion molecules"/>
    <property type="evidence" value="ECO:0007669"/>
    <property type="project" value="TreeGrafter"/>
</dbReference>
<feature type="domain" description="EGF-like" evidence="10">
    <location>
        <begin position="885"/>
        <end position="923"/>
    </location>
</feature>
<evidence type="ECO:0000313" key="14">
    <source>
        <dbReference type="Proteomes" id="UP000242188"/>
    </source>
</evidence>
<dbReference type="PROSITE" id="PS00022">
    <property type="entry name" value="EGF_1"/>
    <property type="match status" value="12"/>
</dbReference>
<dbReference type="OrthoDB" id="6287073at2759"/>
<feature type="disulfide bond" evidence="8">
    <location>
        <begin position="717"/>
        <end position="726"/>
    </location>
</feature>
<feature type="domain" description="EGF-like" evidence="10">
    <location>
        <begin position="729"/>
        <end position="764"/>
    </location>
</feature>
<feature type="disulfide bond" evidence="8">
    <location>
        <begin position="2397"/>
        <end position="2406"/>
    </location>
</feature>
<reference evidence="13 14" key="1">
    <citation type="journal article" date="2017" name="Nat. Ecol. Evol.">
        <title>Scallop genome provides insights into evolution of bilaterian karyotype and development.</title>
        <authorList>
            <person name="Wang S."/>
            <person name="Zhang J."/>
            <person name="Jiao W."/>
            <person name="Li J."/>
            <person name="Xun X."/>
            <person name="Sun Y."/>
            <person name="Guo X."/>
            <person name="Huan P."/>
            <person name="Dong B."/>
            <person name="Zhang L."/>
            <person name="Hu X."/>
            <person name="Sun X."/>
            <person name="Wang J."/>
            <person name="Zhao C."/>
            <person name="Wang Y."/>
            <person name="Wang D."/>
            <person name="Huang X."/>
            <person name="Wang R."/>
            <person name="Lv J."/>
            <person name="Li Y."/>
            <person name="Zhang Z."/>
            <person name="Liu B."/>
            <person name="Lu W."/>
            <person name="Hui Y."/>
            <person name="Liang J."/>
            <person name="Zhou Z."/>
            <person name="Hou R."/>
            <person name="Li X."/>
            <person name="Liu Y."/>
            <person name="Li H."/>
            <person name="Ning X."/>
            <person name="Lin Y."/>
            <person name="Zhao L."/>
            <person name="Xing Q."/>
            <person name="Dou J."/>
            <person name="Li Y."/>
            <person name="Mao J."/>
            <person name="Guo H."/>
            <person name="Dou H."/>
            <person name="Li T."/>
            <person name="Mu C."/>
            <person name="Jiang W."/>
            <person name="Fu Q."/>
            <person name="Fu X."/>
            <person name="Miao Y."/>
            <person name="Liu J."/>
            <person name="Yu Q."/>
            <person name="Li R."/>
            <person name="Liao H."/>
            <person name="Li X."/>
            <person name="Kong Y."/>
            <person name="Jiang Z."/>
            <person name="Chourrout D."/>
            <person name="Li R."/>
            <person name="Bao Z."/>
        </authorList>
    </citation>
    <scope>NUCLEOTIDE SEQUENCE [LARGE SCALE GENOMIC DNA]</scope>
    <source>
        <strain evidence="13 14">PY_sf001</strain>
    </source>
</reference>
<keyword evidence="6 8" id="KW-1015">Disulfide bond</keyword>
<evidence type="ECO:0000256" key="8">
    <source>
        <dbReference type="PROSITE-ProRule" id="PRU00076"/>
    </source>
</evidence>
<evidence type="ECO:0000256" key="1">
    <source>
        <dbReference type="ARBA" id="ARBA00005897"/>
    </source>
</evidence>
<keyword evidence="9" id="KW-1133">Transmembrane helix</keyword>
<dbReference type="EMBL" id="NEDP02000835">
    <property type="protein sequence ID" value="OWF54931.1"/>
    <property type="molecule type" value="Genomic_DNA"/>
</dbReference>
<dbReference type="Proteomes" id="UP000242188">
    <property type="component" value="Unassembled WGS sequence"/>
</dbReference>
<dbReference type="InterPro" id="IPR011641">
    <property type="entry name" value="Tyr-kin_ephrin_A/B_rcpt-like"/>
</dbReference>
<sequence>MTDIDVREHVITTITSTMTSVQTMKCSPQSVALAETGRFLIFPPVCPVLNGSILSADCLSKYINSIQQAFSAVSARVTNVCGLLGAASIVNITDGQFSNIINNSFTGTFILEFDPPSVDSSHDCVEATFLIFTKTTAVIEDIRDIIGISGCANITAEYEALLTNEQKCDNNVETRDQLGKRVHLVFLYDAVLIFTKTTAVIEDIRDIIGISGCANITAEYEALLTNEQKCDINVETRDQLGKRCSFMMLSVHLVFLYDAVLIFTKTTAVIEDIRDIIGISGCANITAEYEALLTNEQKCDINVETRDQLGKRVCCTFMVFLYDALVVCPPGTFKDVSGDCELCPLGTYNDRQGMSTCSSCPLGTWTQREGNSNSSNCEEVCRTGLYSSTRLPPCGQCPKNSYPVSSDVCKPCPTGTKYIGTLAYLNKNCLKEPCQYTKTTNMFDSTSGETYSGTVSQCRQFCEDLEGKTTVRCTGFSYHSLFQQCVLHHGDAVSLGVSTKYDHYNRTCNRLPDKECYCVLPCLAGNRSSDGFEPCTECPQNYYTHQNQSISCVECPEETLTLEIGATSNASCIDAEQILCPRCQNGSTCRIVHHGYVCYCPLGYSGRDCDDIQDFCASRPCYNGATCTSSLGAYTCSCPQGVSGDNCEVDLDDCGWEQCQNGGVCVDGLNSYTCVCLPPYYGNNCELDNSTLICVSRPCDNGGSCISVNSLWRKCVCPLGFKGRDCEVNIDECASSPCLNGGVCVDGDNSYSCICPLYQDDRCQTPRITCDSLTCGNADKCYNDYRTGLPQCLCNPGYTLEQGQSDCSLVDVCASSPCKRGGTCTNIPGGHICNCPLGYGGSLCQHDFDECGSQPCVNNGTCEDRFNNYTCQCLAGFSGDDCSTDKNECLSNPCHLAGTRVCNNTYGGFICECMDGYSGFNCSVHEDMDPCFSSPCLHGGICRGRNTSFECECRNGWMGPCCEMLVDYCADVANPCLHNASCISLQNDFFCSCPTGTYGRYCDSLPGLCTRLNPCLNLGNCTADGEIFTGCSCSDEFYGDGCQVVKDHDCASSPCLHGGTCSQDSSGHIFCSCLPGYHGDQCQYDVDECEEVICPGLGTCIDGVNKYYCRCPLGKLPPNCTEDVTVTHDVCFESPLRTASASLPFGIPMNHQYMSVSFWVKFSTKNGTGTFFSMFEQTDPGSSTGLMLLFSLAHDGLRLSVNTTEDTTSFGSYSINSGVWHLLVITWDATIGKVEVRANSIRLIQLTDYQQGKLLNKSYWITLGHEFSTASMTSVIGGGFQGCLSQVNVFSYILDTNTQVTNMMLDPFTEGDRGDILQWDEFELWGLVRRVRPSTIQDPVCTSCLSPAKKSLSLTCPKDVYLVSTLPYSPVSWSLSHHQGVLSVRTNMPSGTVLPPGRHIVIYTALDTNNNTAVCSFRIYIRENQCEFPSLVGGVAKTCRTGGFGNSYTGCSLSCPSLHHTLSQTTPLLYTCGPLGWWDSVADRTCDPTYPTCGNITSTALVNLKVRLVYSAALTTCQQVRNSLETYIRQHVTALDKHWGNTMCTQLGCTDVVLTITCSSPAPVVEIVISNIAMTLIITGGDSKSPKEIFTQALLDLDRFHFEEQIPNTNPLIGLSTVESTLICPDGHLLVDTDCVICGFGMYLNRTTQSCYHCPKGFYYDTTDGNTSCRACPDGTTTKCSAAVSLVQCHAVCESGSFFNMTAGICELCNLGTYQKESGQFQCQPCPFGQTTIQNGTSDIKLCFDMCPLGFEITHKGPCRVCEAGTYRGEGDGPMCVPCTSGITTPGNGSQTVLNCTIVICPPGYRAERNSTNCKPCELGQYQPHWNQIDCLSCPENTTTEMEAADNVTKCEVFCESGYTRVADECVPCPVGQYKNNSDGKLGHCVTCPVDYVTPTNASTSSTNCSLYNCTEGSKINGNNSGCELCPLGEYQSHKYQTNCLPCPDGSSTPQIGAIQCEVFCRSGQQLKGGQCELCPIGHFKDNTDGRFGECQPCPVDFITATDGATTEDLCVVGNCTPGQFLVNATLDCTDCPVGTYQPNKWQTACIPCPNDTTTQEEGTTQRSQCFLFCDAGYEGSNLTCNPCRVGYYKPVAGALPCSACPSAYRTQGVGATNESQCHVAACEPGTYLQNATCEQCPYGQYQIDWWQDVCVACPPQTTTYRQGAALLSDCVMDCESGFEYCPTSGQCEICDRGYYRDRNDPSQSRCQPSNCTVPGEYRDPGENRCRPCPRGQYQDQKWRDMCEMCPENYTTFTEGAVSSHQCQLACDSGYEEDNNTCVPCPVGTYRDEQDSQLCENCPLGWTTLSSAATNIDQCLPNCTRGQYYSDASNRCKMCEQGTYQGELYQRQCTQCGQGTSTRTGGTVSKHHCLYRCDKVDYCLNGGRCVLDVTQSIGCQCHFKYTGERCQSRQDVDSIAPQKWKIIVGSVVGSVAFLTIFIIVSVLIGVSYRKYIAHKVKNAHKSSDFKHQSRSFATRASLTNYGSSTGPPFNLQSSRVQKTNTFSWSPMAVELAGVNYVDVDNTPDEAIYQPQREGP</sequence>
<dbReference type="PANTHER" id="PTHR24049">
    <property type="entry name" value="CRUMBS FAMILY MEMBER"/>
    <property type="match status" value="1"/>
</dbReference>
<feature type="domain" description="EGF-like" evidence="10">
    <location>
        <begin position="576"/>
        <end position="610"/>
    </location>
</feature>
<comment type="caution">
    <text evidence="13">The sequence shown here is derived from an EMBL/GenBank/DDBJ whole genome shotgun (WGS) entry which is preliminary data.</text>
</comment>
<dbReference type="InterPro" id="IPR013320">
    <property type="entry name" value="ConA-like_dom_sf"/>
</dbReference>
<dbReference type="FunFam" id="2.10.25.10:FF:000118">
    <property type="entry name" value="protein delta homolog 2"/>
    <property type="match status" value="1"/>
</dbReference>
<dbReference type="STRING" id="6573.A0A210R204"/>
<feature type="domain" description="EGF-like" evidence="10">
    <location>
        <begin position="965"/>
        <end position="1003"/>
    </location>
</feature>
<dbReference type="PRINTS" id="PR01983">
    <property type="entry name" value="NOTCH"/>
</dbReference>
<feature type="domain" description="EGF-like" evidence="10">
    <location>
        <begin position="612"/>
        <end position="648"/>
    </location>
</feature>
<dbReference type="InterPro" id="IPR051022">
    <property type="entry name" value="Notch_Cell-Fate_Det"/>
</dbReference>
<keyword evidence="9" id="KW-0812">Transmembrane</keyword>
<accession>A0A210R204</accession>
<feature type="domain" description="EGF-like" evidence="10">
    <location>
        <begin position="766"/>
        <end position="804"/>
    </location>
</feature>
<dbReference type="InterPro" id="IPR003609">
    <property type="entry name" value="Pan_app"/>
</dbReference>
<feature type="disulfide bond" evidence="8">
    <location>
        <begin position="894"/>
        <end position="911"/>
    </location>
</feature>
<keyword evidence="3 8" id="KW-0245">EGF-like domain</keyword>
<evidence type="ECO:0000259" key="10">
    <source>
        <dbReference type="PROSITE" id="PS50026"/>
    </source>
</evidence>
<evidence type="ECO:0000256" key="4">
    <source>
        <dbReference type="ARBA" id="ARBA00022729"/>
    </source>
</evidence>
<feature type="domain" description="EGF-like" evidence="10">
    <location>
        <begin position="2370"/>
        <end position="2407"/>
    </location>
</feature>
<evidence type="ECO:0000256" key="3">
    <source>
        <dbReference type="ARBA" id="ARBA00022536"/>
    </source>
</evidence>
<dbReference type="GO" id="GO:0032991">
    <property type="term" value="C:protein-containing complex"/>
    <property type="evidence" value="ECO:0007669"/>
    <property type="project" value="TreeGrafter"/>
</dbReference>
<dbReference type="SMART" id="SM00473">
    <property type="entry name" value="PAN_AP"/>
    <property type="match status" value="1"/>
</dbReference>
<keyword evidence="5" id="KW-0677">Repeat</keyword>
<feature type="domain" description="HYR" evidence="11">
    <location>
        <begin position="1334"/>
        <end position="1423"/>
    </location>
</feature>
<keyword evidence="4" id="KW-0732">Signal</keyword>
<proteinExistence type="inferred from homology"/>
<feature type="domain" description="EGF-like" evidence="10">
    <location>
        <begin position="1005"/>
        <end position="1043"/>
    </location>
</feature>
<evidence type="ECO:0000256" key="2">
    <source>
        <dbReference type="ARBA" id="ARBA00022473"/>
    </source>
</evidence>
<feature type="domain" description="EGF-like" evidence="10">
    <location>
        <begin position="650"/>
        <end position="686"/>
    </location>
</feature>
<comment type="similarity">
    <text evidence="1">Belongs to the CRELD family.</text>
</comment>
<feature type="domain" description="Apple" evidence="12">
    <location>
        <begin position="434"/>
        <end position="508"/>
    </location>
</feature>
<dbReference type="CDD" id="cd00054">
    <property type="entry name" value="EGF_CA"/>
    <property type="match status" value="9"/>
</dbReference>
<dbReference type="InterPro" id="IPR013032">
    <property type="entry name" value="EGF-like_CS"/>
</dbReference>
<dbReference type="SMART" id="SM00261">
    <property type="entry name" value="FU"/>
    <property type="match status" value="3"/>
</dbReference>
<dbReference type="SUPFAM" id="SSF57184">
    <property type="entry name" value="Growth factor receptor domain"/>
    <property type="match status" value="6"/>
</dbReference>
<dbReference type="Gene3D" id="2.60.120.200">
    <property type="match status" value="1"/>
</dbReference>
<keyword evidence="2" id="KW-0217">Developmental protein</keyword>
<evidence type="ECO:0000259" key="11">
    <source>
        <dbReference type="PROSITE" id="PS50825"/>
    </source>
</evidence>
<feature type="disulfide bond" evidence="8">
    <location>
        <begin position="953"/>
        <end position="962"/>
    </location>
</feature>
<dbReference type="PROSITE" id="PS50825">
    <property type="entry name" value="HYR"/>
    <property type="match status" value="1"/>
</dbReference>
<evidence type="ECO:0000313" key="13">
    <source>
        <dbReference type="EMBL" id="OWF54931.1"/>
    </source>
</evidence>
<feature type="disulfide bond" evidence="8">
    <location>
        <begin position="638"/>
        <end position="647"/>
    </location>
</feature>
<feature type="disulfide bond" evidence="8">
    <location>
        <begin position="1111"/>
        <end position="1120"/>
    </location>
</feature>
<dbReference type="InterPro" id="IPR009030">
    <property type="entry name" value="Growth_fac_rcpt_cys_sf"/>
</dbReference>
<feature type="disulfide bond" evidence="8">
    <location>
        <begin position="873"/>
        <end position="882"/>
    </location>
</feature>
<feature type="disulfide bond" evidence="8">
    <location>
        <begin position="913"/>
        <end position="922"/>
    </location>
</feature>
<feature type="domain" description="EGF-like" evidence="10">
    <location>
        <begin position="927"/>
        <end position="963"/>
    </location>
</feature>
<gene>
    <name evidence="13" type="ORF">KP79_PYT05739</name>
</gene>
<feature type="disulfide bond" evidence="8">
    <location>
        <begin position="993"/>
        <end position="1002"/>
    </location>
</feature>
<organism evidence="13 14">
    <name type="scientific">Mizuhopecten yessoensis</name>
    <name type="common">Japanese scallop</name>
    <name type="synonym">Patinopecten yessoensis</name>
    <dbReference type="NCBI Taxonomy" id="6573"/>
    <lineage>
        <taxon>Eukaryota</taxon>
        <taxon>Metazoa</taxon>
        <taxon>Spiralia</taxon>
        <taxon>Lophotrochozoa</taxon>
        <taxon>Mollusca</taxon>
        <taxon>Bivalvia</taxon>
        <taxon>Autobranchia</taxon>
        <taxon>Pteriomorphia</taxon>
        <taxon>Pectinida</taxon>
        <taxon>Pectinoidea</taxon>
        <taxon>Pectinidae</taxon>
        <taxon>Mizuhopecten</taxon>
    </lineage>
</organism>
<keyword evidence="7" id="KW-0325">Glycoprotein</keyword>
<dbReference type="InterPro" id="IPR001881">
    <property type="entry name" value="EGF-like_Ca-bd_dom"/>
</dbReference>
<feature type="disulfide bond" evidence="8">
    <location>
        <begin position="600"/>
        <end position="609"/>
    </location>
</feature>
<dbReference type="InterPro" id="IPR018097">
    <property type="entry name" value="EGF_Ca-bd_CS"/>
</dbReference>
<feature type="disulfide bond" evidence="8">
    <location>
        <begin position="775"/>
        <end position="792"/>
    </location>
</feature>
<dbReference type="Pfam" id="PF00008">
    <property type="entry name" value="EGF"/>
    <property type="match status" value="5"/>
</dbReference>
<evidence type="ECO:0000256" key="7">
    <source>
        <dbReference type="ARBA" id="ARBA00023180"/>
    </source>
</evidence>
<dbReference type="Pfam" id="PF07699">
    <property type="entry name" value="Ephrin_rec_like"/>
    <property type="match status" value="14"/>
</dbReference>
<dbReference type="GO" id="GO:0005886">
    <property type="term" value="C:plasma membrane"/>
    <property type="evidence" value="ECO:0007669"/>
    <property type="project" value="TreeGrafter"/>
</dbReference>
<feature type="disulfide bond" evidence="8">
    <location>
        <begin position="1073"/>
        <end position="1082"/>
    </location>
</feature>
<evidence type="ECO:0000259" key="12">
    <source>
        <dbReference type="PROSITE" id="PS50948"/>
    </source>
</evidence>
<feature type="transmembrane region" description="Helical" evidence="9">
    <location>
        <begin position="2422"/>
        <end position="2448"/>
    </location>
</feature>
<dbReference type="Gene3D" id="2.10.25.10">
    <property type="entry name" value="Laminin"/>
    <property type="match status" value="13"/>
</dbReference>
<feature type="domain" description="EGF-like" evidence="10">
    <location>
        <begin position="847"/>
        <end position="883"/>
    </location>
</feature>
<dbReference type="PROSITE" id="PS01187">
    <property type="entry name" value="EGF_CA"/>
    <property type="match status" value="4"/>
</dbReference>
<dbReference type="PANTHER" id="PTHR24049:SF22">
    <property type="entry name" value="DROSOPHILA CRUMBS HOMOLOG"/>
    <property type="match status" value="1"/>
</dbReference>
<feature type="domain" description="EGF-like" evidence="10">
    <location>
        <begin position="1046"/>
        <end position="1083"/>
    </location>
</feature>
<dbReference type="InterPro" id="IPR003410">
    <property type="entry name" value="HYR_dom"/>
</dbReference>
<protein>
    <submittedName>
        <fullName evidence="13">Fibropellin-1</fullName>
    </submittedName>
</protein>
<dbReference type="PROSITE" id="PS00010">
    <property type="entry name" value="ASX_HYDROXYL"/>
    <property type="match status" value="5"/>
</dbReference>
<dbReference type="InterPro" id="IPR000152">
    <property type="entry name" value="EGF-type_Asp/Asn_hydroxyl_site"/>
</dbReference>
<dbReference type="PROSITE" id="PS50026">
    <property type="entry name" value="EGF_3"/>
    <property type="match status" value="15"/>
</dbReference>
<feature type="disulfide bond" evidence="8">
    <location>
        <begin position="676"/>
        <end position="685"/>
    </location>
</feature>
<dbReference type="InterPro" id="IPR000742">
    <property type="entry name" value="EGF"/>
</dbReference>